<keyword evidence="4 11" id="KW-1133">Transmembrane helix</keyword>
<keyword evidence="6" id="KW-0564">Palmitate</keyword>
<evidence type="ECO:0000313" key="14">
    <source>
        <dbReference type="EMBL" id="CAF9919545.1"/>
    </source>
</evidence>
<evidence type="ECO:0000256" key="5">
    <source>
        <dbReference type="ARBA" id="ARBA00023136"/>
    </source>
</evidence>
<feature type="transmembrane region" description="Helical" evidence="11">
    <location>
        <begin position="56"/>
        <end position="77"/>
    </location>
</feature>
<reference evidence="14" key="1">
    <citation type="submission" date="2021-03" db="EMBL/GenBank/DDBJ databases">
        <authorList>
            <person name="Tagirdzhanova G."/>
        </authorList>
    </citation>
    <scope>NUCLEOTIDE SEQUENCE</scope>
</reference>
<feature type="compositionally biased region" description="Basic residues" evidence="12">
    <location>
        <begin position="409"/>
        <end position="420"/>
    </location>
</feature>
<keyword evidence="3 11" id="KW-0812">Transmembrane</keyword>
<keyword evidence="15" id="KW-1185">Reference proteome</keyword>
<evidence type="ECO:0000259" key="13">
    <source>
        <dbReference type="Pfam" id="PF01529"/>
    </source>
</evidence>
<name>A0A8H3F9K4_9LECA</name>
<feature type="transmembrane region" description="Helical" evidence="11">
    <location>
        <begin position="241"/>
        <end position="262"/>
    </location>
</feature>
<keyword evidence="2 11" id="KW-0808">Transferase</keyword>
<evidence type="ECO:0000256" key="10">
    <source>
        <dbReference type="ARBA" id="ARBA00048048"/>
    </source>
</evidence>
<feature type="region of interest" description="Disordered" evidence="12">
    <location>
        <begin position="100"/>
        <end position="129"/>
    </location>
</feature>
<gene>
    <name evidence="14" type="primary">PFA5</name>
    <name evidence="14" type="ORF">HETSPECPRED_004031</name>
</gene>
<keyword evidence="8 11" id="KW-0012">Acyltransferase</keyword>
<evidence type="ECO:0000256" key="2">
    <source>
        <dbReference type="ARBA" id="ARBA00022679"/>
    </source>
</evidence>
<evidence type="ECO:0000256" key="11">
    <source>
        <dbReference type="RuleBase" id="RU079119"/>
    </source>
</evidence>
<evidence type="ECO:0000256" key="8">
    <source>
        <dbReference type="ARBA" id="ARBA00023315"/>
    </source>
</evidence>
<keyword evidence="7" id="KW-0449">Lipoprotein</keyword>
<dbReference type="EMBL" id="CAJPDS010000024">
    <property type="protein sequence ID" value="CAF9919545.1"/>
    <property type="molecule type" value="Genomic_DNA"/>
</dbReference>
<evidence type="ECO:0000313" key="15">
    <source>
        <dbReference type="Proteomes" id="UP000664521"/>
    </source>
</evidence>
<dbReference type="InterPro" id="IPR039859">
    <property type="entry name" value="PFA4/ZDH16/20/ERF2-like"/>
</dbReference>
<evidence type="ECO:0000256" key="7">
    <source>
        <dbReference type="ARBA" id="ARBA00023288"/>
    </source>
</evidence>
<dbReference type="PANTHER" id="PTHR22883">
    <property type="entry name" value="ZINC FINGER DHHC DOMAIN CONTAINING PROTEIN"/>
    <property type="match status" value="1"/>
</dbReference>
<dbReference type="GO" id="GO:0005794">
    <property type="term" value="C:Golgi apparatus"/>
    <property type="evidence" value="ECO:0007669"/>
    <property type="project" value="TreeGrafter"/>
</dbReference>
<comment type="caution">
    <text evidence="14">The sequence shown here is derived from an EMBL/GenBank/DDBJ whole genome shotgun (WGS) entry which is preliminary data.</text>
</comment>
<dbReference type="Pfam" id="PF01529">
    <property type="entry name" value="DHHC"/>
    <property type="match status" value="1"/>
</dbReference>
<proteinExistence type="inferred from homology"/>
<feature type="compositionally biased region" description="Basic and acidic residues" evidence="12">
    <location>
        <begin position="113"/>
        <end position="128"/>
    </location>
</feature>
<dbReference type="InterPro" id="IPR001594">
    <property type="entry name" value="Palmitoyltrfase_DHHC"/>
</dbReference>
<evidence type="ECO:0000256" key="9">
    <source>
        <dbReference type="ARBA" id="ARBA00038298"/>
    </source>
</evidence>
<evidence type="ECO:0000256" key="12">
    <source>
        <dbReference type="SAM" id="MobiDB-lite"/>
    </source>
</evidence>
<keyword evidence="5 11" id="KW-0472">Membrane</keyword>
<comment type="domain">
    <text evidence="11">The DHHC domain is required for palmitoyltransferase activity.</text>
</comment>
<evidence type="ECO:0000256" key="6">
    <source>
        <dbReference type="ARBA" id="ARBA00023139"/>
    </source>
</evidence>
<accession>A0A8H3F9K4</accession>
<dbReference type="GO" id="GO:0016020">
    <property type="term" value="C:membrane"/>
    <property type="evidence" value="ECO:0007669"/>
    <property type="project" value="UniProtKB-SubCell"/>
</dbReference>
<dbReference type="AlphaFoldDB" id="A0A8H3F9K4"/>
<evidence type="ECO:0000256" key="1">
    <source>
        <dbReference type="ARBA" id="ARBA00004141"/>
    </source>
</evidence>
<comment type="similarity">
    <text evidence="9">Belongs to the DHHC palmitoyltransferase family. PFA5 subfamily.</text>
</comment>
<dbReference type="GO" id="GO:0019706">
    <property type="term" value="F:protein-cysteine S-palmitoyltransferase activity"/>
    <property type="evidence" value="ECO:0007669"/>
    <property type="project" value="UniProtKB-EC"/>
</dbReference>
<organism evidence="14 15">
    <name type="scientific">Heterodermia speciosa</name>
    <dbReference type="NCBI Taxonomy" id="116794"/>
    <lineage>
        <taxon>Eukaryota</taxon>
        <taxon>Fungi</taxon>
        <taxon>Dikarya</taxon>
        <taxon>Ascomycota</taxon>
        <taxon>Pezizomycotina</taxon>
        <taxon>Lecanoromycetes</taxon>
        <taxon>OSLEUM clade</taxon>
        <taxon>Lecanoromycetidae</taxon>
        <taxon>Caliciales</taxon>
        <taxon>Physciaceae</taxon>
        <taxon>Heterodermia</taxon>
    </lineage>
</organism>
<sequence length="455" mass="51871">MARAVFDPKAANVWTARIIPLILVGLLAYVTWVFIGLLCVDYLLKPSALEHGPRPGTAIALIVIYCTLLSLTAFTYLRLLYVVSTNPGYVPRGPRWYAKKEQEKRSRLKTRKGNREPGRSREKPEHTTGLEYENNGTYAYADGPPIEESGLPEEERSYLRNFYTKDAFVCEGDGAHHCREVGRCVRKMDHFCPWVGGVVSETSFKFFVQFVFWAAIYCIFNLAVMACFVAESRKKSPELNVHWIVTLACGGLFGLFTLGMTLSSMQFVLLNTTTIENLSRHTKVWSLASYMPPSSVYPAPLAFNTITYPLGYVYPNQDESAPQPPQPQASPKLFAILHSKPGENIWDLGYWRNFKSVMGEKWYDFLLPVKYSPCCRHDQGGSHFEMGPAFDRMRKVAGIHLPYDMEKPGRRRRRKRRIRRTAPSEERATRRSRGTKKGEKEVELTDIESGDPIVR</sequence>
<protein>
    <recommendedName>
        <fullName evidence="11">Palmitoyltransferase</fullName>
        <ecNumber evidence="11">2.3.1.225</ecNumber>
    </recommendedName>
</protein>
<feature type="transmembrane region" description="Helical" evidence="11">
    <location>
        <begin position="18"/>
        <end position="44"/>
    </location>
</feature>
<dbReference type="GO" id="GO:0005783">
    <property type="term" value="C:endoplasmic reticulum"/>
    <property type="evidence" value="ECO:0007669"/>
    <property type="project" value="TreeGrafter"/>
</dbReference>
<evidence type="ECO:0000256" key="4">
    <source>
        <dbReference type="ARBA" id="ARBA00022989"/>
    </source>
</evidence>
<feature type="transmembrane region" description="Helical" evidence="11">
    <location>
        <begin position="206"/>
        <end position="229"/>
    </location>
</feature>
<dbReference type="GO" id="GO:0006612">
    <property type="term" value="P:protein targeting to membrane"/>
    <property type="evidence" value="ECO:0007669"/>
    <property type="project" value="TreeGrafter"/>
</dbReference>
<dbReference type="EC" id="2.3.1.225" evidence="11"/>
<dbReference type="Proteomes" id="UP000664521">
    <property type="component" value="Unassembled WGS sequence"/>
</dbReference>
<evidence type="ECO:0000256" key="3">
    <source>
        <dbReference type="ARBA" id="ARBA00022692"/>
    </source>
</evidence>
<comment type="subcellular location">
    <subcellularLocation>
        <location evidence="1">Membrane</location>
        <topology evidence="1">Multi-pass membrane protein</topology>
    </subcellularLocation>
</comment>
<feature type="domain" description="Palmitoyltransferase DHHC" evidence="13">
    <location>
        <begin position="173"/>
        <end position="279"/>
    </location>
</feature>
<feature type="region of interest" description="Disordered" evidence="12">
    <location>
        <begin position="403"/>
        <end position="455"/>
    </location>
</feature>
<dbReference type="PANTHER" id="PTHR22883:SF23">
    <property type="entry name" value="PALMITOYLTRANSFERASE ZDHHC6"/>
    <property type="match status" value="1"/>
</dbReference>
<dbReference type="OrthoDB" id="331948at2759"/>
<dbReference type="PROSITE" id="PS50216">
    <property type="entry name" value="DHHC"/>
    <property type="match status" value="1"/>
</dbReference>
<comment type="catalytic activity">
    <reaction evidence="10 11">
        <text>L-cysteinyl-[protein] + hexadecanoyl-CoA = S-hexadecanoyl-L-cysteinyl-[protein] + CoA</text>
        <dbReference type="Rhea" id="RHEA:36683"/>
        <dbReference type="Rhea" id="RHEA-COMP:10131"/>
        <dbReference type="Rhea" id="RHEA-COMP:11032"/>
        <dbReference type="ChEBI" id="CHEBI:29950"/>
        <dbReference type="ChEBI" id="CHEBI:57287"/>
        <dbReference type="ChEBI" id="CHEBI:57379"/>
        <dbReference type="ChEBI" id="CHEBI:74151"/>
        <dbReference type="EC" id="2.3.1.225"/>
    </reaction>
</comment>